<protein>
    <recommendedName>
        <fullName evidence="2">Antitoxin MazE</fullName>
    </recommendedName>
</protein>
<evidence type="ECO:0008006" key="2">
    <source>
        <dbReference type="Google" id="ProtNLM"/>
    </source>
</evidence>
<dbReference type="EMBL" id="AUZY01001270">
    <property type="protein sequence ID" value="EQD75368.1"/>
    <property type="molecule type" value="Genomic_DNA"/>
</dbReference>
<proteinExistence type="predicted"/>
<evidence type="ECO:0000313" key="1">
    <source>
        <dbReference type="EMBL" id="EQD75368.1"/>
    </source>
</evidence>
<gene>
    <name evidence="1" type="ORF">B1B_02161</name>
</gene>
<accession>T1C3B0</accession>
<reference evidence="1" key="2">
    <citation type="journal article" date="2014" name="ISME J.">
        <title>Microbial stratification in low pH oxic and suboxic macroscopic growths along an acid mine drainage.</title>
        <authorList>
            <person name="Mendez-Garcia C."/>
            <person name="Mesa V."/>
            <person name="Sprenger R.R."/>
            <person name="Richter M."/>
            <person name="Diez M.S."/>
            <person name="Solano J."/>
            <person name="Bargiela R."/>
            <person name="Golyshina O.V."/>
            <person name="Manteca A."/>
            <person name="Ramos J.L."/>
            <person name="Gallego J.R."/>
            <person name="Llorente I."/>
            <person name="Martins Dos Santos V.A."/>
            <person name="Jensen O.N."/>
            <person name="Pelaez A.I."/>
            <person name="Sanchez J."/>
            <person name="Ferrer M."/>
        </authorList>
    </citation>
    <scope>NUCLEOTIDE SEQUENCE</scope>
</reference>
<dbReference type="InterPro" id="IPR021558">
    <property type="entry name" value="MazE-like"/>
</dbReference>
<comment type="caution">
    <text evidence="1">The sequence shown here is derived from an EMBL/GenBank/DDBJ whole genome shotgun (WGS) entry which is preliminary data.</text>
</comment>
<name>T1C3B0_9ZZZZ</name>
<sequence>MRPVGSRVADYRKRMAERGFRVVQIWVPDTRRPGFAAECRRQSLLLRSDPQEKEILDFIDRAADWPEP</sequence>
<dbReference type="Pfam" id="PF11455">
    <property type="entry name" value="MazE-like"/>
    <property type="match status" value="1"/>
</dbReference>
<organism evidence="1">
    <name type="scientific">mine drainage metagenome</name>
    <dbReference type="NCBI Taxonomy" id="410659"/>
    <lineage>
        <taxon>unclassified sequences</taxon>
        <taxon>metagenomes</taxon>
        <taxon>ecological metagenomes</taxon>
    </lineage>
</organism>
<dbReference type="AlphaFoldDB" id="T1C3B0"/>
<reference evidence="1" key="1">
    <citation type="submission" date="2013-08" db="EMBL/GenBank/DDBJ databases">
        <authorList>
            <person name="Mendez C."/>
            <person name="Richter M."/>
            <person name="Ferrer M."/>
            <person name="Sanchez J."/>
        </authorList>
    </citation>
    <scope>NUCLEOTIDE SEQUENCE</scope>
</reference>